<comment type="caution">
    <text evidence="2">The sequence shown here is derived from an EMBL/GenBank/DDBJ whole genome shotgun (WGS) entry which is preliminary data.</text>
</comment>
<evidence type="ECO:0000313" key="3">
    <source>
        <dbReference type="Proteomes" id="UP001500908"/>
    </source>
</evidence>
<keyword evidence="1" id="KW-0472">Membrane</keyword>
<reference evidence="3" key="1">
    <citation type="journal article" date="2019" name="Int. J. Syst. Evol. Microbiol.">
        <title>The Global Catalogue of Microorganisms (GCM) 10K type strain sequencing project: providing services to taxonomists for standard genome sequencing and annotation.</title>
        <authorList>
            <consortium name="The Broad Institute Genomics Platform"/>
            <consortium name="The Broad Institute Genome Sequencing Center for Infectious Disease"/>
            <person name="Wu L."/>
            <person name="Ma J."/>
        </authorList>
    </citation>
    <scope>NUCLEOTIDE SEQUENCE [LARGE SCALE GENOMIC DNA]</scope>
    <source>
        <strain evidence="3">JCM 17137</strain>
    </source>
</reference>
<evidence type="ECO:0000313" key="2">
    <source>
        <dbReference type="EMBL" id="GAA3731567.1"/>
    </source>
</evidence>
<evidence type="ECO:0000256" key="1">
    <source>
        <dbReference type="SAM" id="Phobius"/>
    </source>
</evidence>
<gene>
    <name evidence="2" type="ORF">GCM10022402_10350</name>
</gene>
<keyword evidence="1" id="KW-1133">Transmembrane helix</keyword>
<sequence length="130" mass="13442">MSTEAAEHATAPAMVGVRLVLLVALALGIGAMHTLGHLQETDRQETVAASVVTHTDPVSSEATLELLSLDPTSVCLALAGMAFVLLGVAPPALVPRPGGPVRPPPWLWRAACHVAPPAPPCLAKLQVLRI</sequence>
<keyword evidence="1" id="KW-0812">Transmembrane</keyword>
<name>A0ABP7FAD1_9ACTN</name>
<feature type="transmembrane region" description="Helical" evidence="1">
    <location>
        <begin position="15"/>
        <end position="35"/>
    </location>
</feature>
<accession>A0ABP7FAD1</accession>
<dbReference type="EMBL" id="BAABDD010000003">
    <property type="protein sequence ID" value="GAA3731567.1"/>
    <property type="molecule type" value="Genomic_DNA"/>
</dbReference>
<dbReference type="Proteomes" id="UP001500908">
    <property type="component" value="Unassembled WGS sequence"/>
</dbReference>
<keyword evidence="3" id="KW-1185">Reference proteome</keyword>
<protein>
    <submittedName>
        <fullName evidence="2">Uncharacterized protein</fullName>
    </submittedName>
</protein>
<dbReference type="RefSeq" id="WP_344967810.1">
    <property type="nucleotide sequence ID" value="NZ_BAABDD010000003.1"/>
</dbReference>
<organism evidence="2 3">
    <name type="scientific">Salinactinospora qingdaonensis</name>
    <dbReference type="NCBI Taxonomy" id="702744"/>
    <lineage>
        <taxon>Bacteria</taxon>
        <taxon>Bacillati</taxon>
        <taxon>Actinomycetota</taxon>
        <taxon>Actinomycetes</taxon>
        <taxon>Streptosporangiales</taxon>
        <taxon>Nocardiopsidaceae</taxon>
        <taxon>Salinactinospora</taxon>
    </lineage>
</organism>
<proteinExistence type="predicted"/>